<dbReference type="Proteomes" id="UP000243859">
    <property type="component" value="Unassembled WGS sequence"/>
</dbReference>
<comment type="caution">
    <text evidence="1">The sequence shown here is derived from an EMBL/GenBank/DDBJ whole genome shotgun (WGS) entry which is preliminary data.</text>
</comment>
<proteinExistence type="predicted"/>
<evidence type="ECO:0000313" key="2">
    <source>
        <dbReference type="Proteomes" id="UP000243859"/>
    </source>
</evidence>
<dbReference type="InterPro" id="IPR027417">
    <property type="entry name" value="P-loop_NTPase"/>
</dbReference>
<sequence>MTRARITIDGMIALADAEAVAAGRFAPARAAPEIRRAADDSPDHETPLSEVFEDQLSCADIVLLSEPDLAGVGVWPARAAIAARLPRRVPVIETRGSRVDVRVVLTFYRACLTAADLQPERASPLCTMRNIATFYPRRATAMSRFTCGCGRRWWTRWSIWGAWHAGMVAGQGRRVVRPLLARGADRGSAGVVYPFIANDPGEAAQALTGGRALLHHLGTTPIRPVPAPGR</sequence>
<dbReference type="Gene3D" id="3.40.50.300">
    <property type="entry name" value="P-loop containing nucleotide triphosphate hydrolases"/>
    <property type="match status" value="1"/>
</dbReference>
<keyword evidence="2" id="KW-1185">Reference proteome</keyword>
<protein>
    <submittedName>
        <fullName evidence="1">Uncharacterized protein</fullName>
    </submittedName>
</protein>
<evidence type="ECO:0000313" key="1">
    <source>
        <dbReference type="EMBL" id="PTN01821.1"/>
    </source>
</evidence>
<accession>A0A2T5BRG7</accession>
<dbReference type="EMBL" id="QAAA01000010">
    <property type="protein sequence ID" value="PTN01821.1"/>
    <property type="molecule type" value="Genomic_DNA"/>
</dbReference>
<reference evidence="1 2" key="1">
    <citation type="submission" date="2018-04" db="EMBL/GenBank/DDBJ databases">
        <title>Genomic Encyclopedia of Archaeal and Bacterial Type Strains, Phase II (KMG-II): from individual species to whole genera.</title>
        <authorList>
            <person name="Goeker M."/>
        </authorList>
    </citation>
    <scope>NUCLEOTIDE SEQUENCE [LARGE SCALE GENOMIC DNA]</scope>
    <source>
        <strain evidence="1 2">DSM 18064</strain>
    </source>
</reference>
<dbReference type="AlphaFoldDB" id="A0A2T5BRG7"/>
<organism evidence="1 2">
    <name type="scientific">Rhodovulum imhoffii</name>
    <dbReference type="NCBI Taxonomy" id="365340"/>
    <lineage>
        <taxon>Bacteria</taxon>
        <taxon>Pseudomonadati</taxon>
        <taxon>Pseudomonadota</taxon>
        <taxon>Alphaproteobacteria</taxon>
        <taxon>Rhodobacterales</taxon>
        <taxon>Paracoccaceae</taxon>
        <taxon>Rhodovulum</taxon>
    </lineage>
</organism>
<name>A0A2T5BRG7_9RHOB</name>
<gene>
    <name evidence="1" type="ORF">C8N32_110102</name>
</gene>